<protein>
    <submittedName>
        <fullName evidence="1">Uncharacterized protein</fullName>
    </submittedName>
</protein>
<gene>
    <name evidence="1" type="ORF">SLEP1_g9247</name>
</gene>
<proteinExistence type="predicted"/>
<comment type="caution">
    <text evidence="1">The sequence shown here is derived from an EMBL/GenBank/DDBJ whole genome shotgun (WGS) entry which is preliminary data.</text>
</comment>
<evidence type="ECO:0000313" key="2">
    <source>
        <dbReference type="Proteomes" id="UP001054252"/>
    </source>
</evidence>
<dbReference type="Proteomes" id="UP001054252">
    <property type="component" value="Unassembled WGS sequence"/>
</dbReference>
<name>A0AAV5IDI0_9ROSI</name>
<reference evidence="1 2" key="1">
    <citation type="journal article" date="2021" name="Commun. Biol.">
        <title>The genome of Shorea leprosula (Dipterocarpaceae) highlights the ecological relevance of drought in aseasonal tropical rainforests.</title>
        <authorList>
            <person name="Ng K.K.S."/>
            <person name="Kobayashi M.J."/>
            <person name="Fawcett J.A."/>
            <person name="Hatakeyama M."/>
            <person name="Paape T."/>
            <person name="Ng C.H."/>
            <person name="Ang C.C."/>
            <person name="Tnah L.H."/>
            <person name="Lee C.T."/>
            <person name="Nishiyama T."/>
            <person name="Sese J."/>
            <person name="O'Brien M.J."/>
            <person name="Copetti D."/>
            <person name="Mohd Noor M.I."/>
            <person name="Ong R.C."/>
            <person name="Putra M."/>
            <person name="Sireger I.Z."/>
            <person name="Indrioko S."/>
            <person name="Kosugi Y."/>
            <person name="Izuno A."/>
            <person name="Isagi Y."/>
            <person name="Lee S.L."/>
            <person name="Shimizu K.K."/>
        </authorList>
    </citation>
    <scope>NUCLEOTIDE SEQUENCE [LARGE SCALE GENOMIC DNA]</scope>
    <source>
        <strain evidence="1">214</strain>
    </source>
</reference>
<sequence>MFISSSSFMPCVGISQNLRVFGPGLNPFAPYCVAHHSITSR</sequence>
<accession>A0AAV5IDI0</accession>
<dbReference type="AlphaFoldDB" id="A0AAV5IDI0"/>
<keyword evidence="2" id="KW-1185">Reference proteome</keyword>
<evidence type="ECO:0000313" key="1">
    <source>
        <dbReference type="EMBL" id="GKU95953.1"/>
    </source>
</evidence>
<organism evidence="1 2">
    <name type="scientific">Rubroshorea leprosula</name>
    <dbReference type="NCBI Taxonomy" id="152421"/>
    <lineage>
        <taxon>Eukaryota</taxon>
        <taxon>Viridiplantae</taxon>
        <taxon>Streptophyta</taxon>
        <taxon>Embryophyta</taxon>
        <taxon>Tracheophyta</taxon>
        <taxon>Spermatophyta</taxon>
        <taxon>Magnoliopsida</taxon>
        <taxon>eudicotyledons</taxon>
        <taxon>Gunneridae</taxon>
        <taxon>Pentapetalae</taxon>
        <taxon>rosids</taxon>
        <taxon>malvids</taxon>
        <taxon>Malvales</taxon>
        <taxon>Dipterocarpaceae</taxon>
        <taxon>Rubroshorea</taxon>
    </lineage>
</organism>
<dbReference type="EMBL" id="BPVZ01000009">
    <property type="protein sequence ID" value="GKU95953.1"/>
    <property type="molecule type" value="Genomic_DNA"/>
</dbReference>